<dbReference type="EMBL" id="DRWN01000033">
    <property type="protein sequence ID" value="HHK68482.1"/>
    <property type="molecule type" value="Genomic_DNA"/>
</dbReference>
<organism evidence="1">
    <name type="scientific">Caldiarchaeum subterraneum</name>
    <dbReference type="NCBI Taxonomy" id="311458"/>
    <lineage>
        <taxon>Archaea</taxon>
        <taxon>Nitrososphaerota</taxon>
        <taxon>Candidatus Caldarchaeales</taxon>
        <taxon>Candidatus Caldarchaeaceae</taxon>
        <taxon>Candidatus Caldarchaeum</taxon>
    </lineage>
</organism>
<proteinExistence type="predicted"/>
<protein>
    <submittedName>
        <fullName evidence="1">Uncharacterized protein</fullName>
    </submittedName>
</protein>
<gene>
    <name evidence="1" type="ORF">ENM11_04930</name>
</gene>
<dbReference type="AlphaFoldDB" id="A0A7C5L7V4"/>
<name>A0A7C5L7V4_CALS0</name>
<sequence>MSGATPLLMDALETAENVMENSLVAALSVVTPSGHVSTHPMLPLYSRERKKLYLTSSVLFSKKVEYIKKNPKVGVLFSGRQFIKTPAYAVVHVKGDAKVYEDNLHEGWQWLVDLWRKKEPYIESFIKQRVALPLFWERIVIEITPREILVWDEGDVSSEPRMWRG</sequence>
<evidence type="ECO:0000313" key="1">
    <source>
        <dbReference type="EMBL" id="HHK68482.1"/>
    </source>
</evidence>
<accession>A0A7C5L7V4</accession>
<dbReference type="Gene3D" id="2.30.110.10">
    <property type="entry name" value="Electron Transport, Fmn-binding Protein, Chain A"/>
    <property type="match status" value="1"/>
</dbReference>
<reference evidence="1" key="1">
    <citation type="journal article" date="2020" name="mSystems">
        <title>Genome- and Community-Level Interaction Insights into Carbon Utilization and Element Cycling Functions of Hydrothermarchaeota in Hydrothermal Sediment.</title>
        <authorList>
            <person name="Zhou Z."/>
            <person name="Liu Y."/>
            <person name="Xu W."/>
            <person name="Pan J."/>
            <person name="Luo Z.H."/>
            <person name="Li M."/>
        </authorList>
    </citation>
    <scope>NUCLEOTIDE SEQUENCE [LARGE SCALE GENOMIC DNA]</scope>
    <source>
        <strain evidence="1">SpSt-1056</strain>
    </source>
</reference>
<dbReference type="SUPFAM" id="SSF50475">
    <property type="entry name" value="FMN-binding split barrel"/>
    <property type="match status" value="1"/>
</dbReference>
<comment type="caution">
    <text evidence="1">The sequence shown here is derived from an EMBL/GenBank/DDBJ whole genome shotgun (WGS) entry which is preliminary data.</text>
</comment>
<dbReference type="InterPro" id="IPR012349">
    <property type="entry name" value="Split_barrel_FMN-bd"/>
</dbReference>